<evidence type="ECO:0000259" key="1">
    <source>
        <dbReference type="SMART" id="SM00587"/>
    </source>
</evidence>
<protein>
    <recommendedName>
        <fullName evidence="1">CHK kinase-like domain-containing protein</fullName>
    </recommendedName>
</protein>
<dbReference type="InterPro" id="IPR011009">
    <property type="entry name" value="Kinase-like_dom_sf"/>
</dbReference>
<reference evidence="2" key="2">
    <citation type="submission" date="2022-10" db="EMBL/GenBank/DDBJ databases">
        <authorList>
            <consortium name="ENA_rothamsted_submissions"/>
            <consortium name="culmorum"/>
            <person name="King R."/>
        </authorList>
    </citation>
    <scope>NUCLEOTIDE SEQUENCE</scope>
</reference>
<dbReference type="PANTHER" id="PTHR11012">
    <property type="entry name" value="PROTEIN KINASE-LIKE DOMAIN-CONTAINING"/>
    <property type="match status" value="1"/>
</dbReference>
<dbReference type="Proteomes" id="UP001153714">
    <property type="component" value="Chromosome 16"/>
</dbReference>
<dbReference type="OrthoDB" id="6334212at2759"/>
<evidence type="ECO:0000313" key="3">
    <source>
        <dbReference type="Proteomes" id="UP001153714"/>
    </source>
</evidence>
<proteinExistence type="predicted"/>
<dbReference type="InterPro" id="IPR004119">
    <property type="entry name" value="EcKL"/>
</dbReference>
<accession>A0A9N9QZX3</accession>
<reference evidence="2" key="1">
    <citation type="submission" date="2021-12" db="EMBL/GenBank/DDBJ databases">
        <authorList>
            <person name="King R."/>
        </authorList>
    </citation>
    <scope>NUCLEOTIDE SEQUENCE</scope>
</reference>
<organism evidence="2 3">
    <name type="scientific">Diatraea saccharalis</name>
    <name type="common">sugarcane borer</name>
    <dbReference type="NCBI Taxonomy" id="40085"/>
    <lineage>
        <taxon>Eukaryota</taxon>
        <taxon>Metazoa</taxon>
        <taxon>Ecdysozoa</taxon>
        <taxon>Arthropoda</taxon>
        <taxon>Hexapoda</taxon>
        <taxon>Insecta</taxon>
        <taxon>Pterygota</taxon>
        <taxon>Neoptera</taxon>
        <taxon>Endopterygota</taxon>
        <taxon>Lepidoptera</taxon>
        <taxon>Glossata</taxon>
        <taxon>Ditrysia</taxon>
        <taxon>Pyraloidea</taxon>
        <taxon>Crambidae</taxon>
        <taxon>Crambinae</taxon>
        <taxon>Diatraea</taxon>
    </lineage>
</organism>
<evidence type="ECO:0000313" key="2">
    <source>
        <dbReference type="EMBL" id="CAG9786713.1"/>
    </source>
</evidence>
<dbReference type="InterPro" id="IPR015897">
    <property type="entry name" value="CHK_kinase-like"/>
</dbReference>
<sequence length="430" mass="50203">MEDSKNSNPRFLNHYITEEDVKIIVKKCDYSNDDVTIKYYTIENASSKMLGFLADYWRLKVIVSSDTIEENVLCFFIKAVSKTNAAKANMVKELNLFKKETFFYSILKEKMVVPGLKPWSAKFVTSLEEAMVLEDLDALHYKSCNKFLRFDTPHTLRALETLARFHAASIVLENKKSKVLGRPYILQNEFDQFLDKGGYKENDIWFQQCMTGALDAVKSFSKYATEKYIEKIENTWSNIWISALSLSNFSTKYKNVICHRDLWNNNIMFHYKKIGDSLFPDDCVIVDFQAVCCQPLAGDVMVLLYCNLDPTFREESMPMFLNHYYKELKIILETCNIFIDNIITERQFLESAEEQRLWGLIVCACLIPQFWIDDDLTTETFTDADQFKDIMSKDKGAFIKSIMEVNTDYREKVLEIFDEIVIKYCLPQLD</sequence>
<dbReference type="SUPFAM" id="SSF56112">
    <property type="entry name" value="Protein kinase-like (PK-like)"/>
    <property type="match status" value="1"/>
</dbReference>
<dbReference type="Gene3D" id="3.90.1200.10">
    <property type="match status" value="1"/>
</dbReference>
<dbReference type="SMART" id="SM00587">
    <property type="entry name" value="CHK"/>
    <property type="match status" value="1"/>
</dbReference>
<gene>
    <name evidence="2" type="ORF">DIATSA_LOCUS4650</name>
</gene>
<dbReference type="AlphaFoldDB" id="A0A9N9QZX3"/>
<feature type="domain" description="CHK kinase-like" evidence="1">
    <location>
        <begin position="131"/>
        <end position="334"/>
    </location>
</feature>
<keyword evidence="3" id="KW-1185">Reference proteome</keyword>
<dbReference type="PANTHER" id="PTHR11012:SF48">
    <property type="entry name" value="CHK KINASE-LIKE DOMAIN-CONTAINING PROTEIN-RELATED"/>
    <property type="match status" value="1"/>
</dbReference>
<dbReference type="Pfam" id="PF02958">
    <property type="entry name" value="EcKL"/>
    <property type="match status" value="1"/>
</dbReference>
<dbReference type="EMBL" id="OU893347">
    <property type="protein sequence ID" value="CAG9786713.1"/>
    <property type="molecule type" value="Genomic_DNA"/>
</dbReference>
<name>A0A9N9QZX3_9NEOP</name>